<dbReference type="Proteomes" id="UP001060919">
    <property type="component" value="Chromosome"/>
</dbReference>
<dbReference type="KEGG" id="aup:AsAng_0042400"/>
<dbReference type="AlphaFoldDB" id="A0A915YHW9"/>
<accession>A0A915YHW9</accession>
<name>A0A915YHW9_9BACT</name>
<protein>
    <submittedName>
        <fullName evidence="1">Uncharacterized protein</fullName>
    </submittedName>
</protein>
<dbReference type="EMBL" id="AP026867">
    <property type="protein sequence ID" value="BDS13502.1"/>
    <property type="molecule type" value="Genomic_DNA"/>
</dbReference>
<gene>
    <name evidence="1" type="ORF">AsAng_0042400</name>
</gene>
<sequence>MKKLSNNKGHLKQLRCLFFAPVGVFFRKLSNRELINLLDCSLSYYEVV</sequence>
<evidence type="ECO:0000313" key="2">
    <source>
        <dbReference type="Proteomes" id="UP001060919"/>
    </source>
</evidence>
<organism evidence="1 2">
    <name type="scientific">Aureispira anguillae</name>
    <dbReference type="NCBI Taxonomy" id="2864201"/>
    <lineage>
        <taxon>Bacteria</taxon>
        <taxon>Pseudomonadati</taxon>
        <taxon>Bacteroidota</taxon>
        <taxon>Saprospiria</taxon>
        <taxon>Saprospirales</taxon>
        <taxon>Saprospiraceae</taxon>
        <taxon>Aureispira</taxon>
    </lineage>
</organism>
<proteinExistence type="predicted"/>
<evidence type="ECO:0000313" key="1">
    <source>
        <dbReference type="EMBL" id="BDS13502.1"/>
    </source>
</evidence>
<reference evidence="1" key="1">
    <citation type="submission" date="2022-09" db="EMBL/GenBank/DDBJ databases">
        <title>Aureispira anguillicida sp. nov., isolated from Leptocephalus of Japanese eel Anguilla japonica.</title>
        <authorList>
            <person name="Yuasa K."/>
            <person name="Mekata T."/>
            <person name="Ikunari K."/>
        </authorList>
    </citation>
    <scope>NUCLEOTIDE SEQUENCE</scope>
    <source>
        <strain evidence="1">EL160426</strain>
    </source>
</reference>
<keyword evidence="2" id="KW-1185">Reference proteome</keyword>